<reference evidence="1 2" key="1">
    <citation type="submission" date="2014-12" db="EMBL/GenBank/DDBJ databases">
        <title>Draft genome sequences of 10 type strains of Lactococcus.</title>
        <authorList>
            <person name="Sun Z."/>
            <person name="Zhong Z."/>
            <person name="Liu W."/>
            <person name="Zhang W."/>
            <person name="Zhang H."/>
        </authorList>
    </citation>
    <scope>NUCLEOTIDE SEQUENCE [LARGE SCALE GENOMIC DNA]</scope>
    <source>
        <strain evidence="1 2">DSM 21502</strain>
    </source>
</reference>
<dbReference type="AlphaFoldDB" id="A0A2A5SPZ2"/>
<evidence type="ECO:0000313" key="2">
    <source>
        <dbReference type="Proteomes" id="UP000218711"/>
    </source>
</evidence>
<dbReference type="Proteomes" id="UP000218711">
    <property type="component" value="Unassembled WGS sequence"/>
</dbReference>
<dbReference type="EMBL" id="JXKC01000015">
    <property type="protein sequence ID" value="PCS16249.1"/>
    <property type="molecule type" value="Genomic_DNA"/>
</dbReference>
<proteinExistence type="predicted"/>
<sequence length="89" mass="10554">MSVDFSDKENQDIMNAEKQLFEEIKNSLYSTENLSIEKSQKLVFESEQTLTDLKKIFVDKYNQAHCKISFHKKRLKIFKRVSKILPIVK</sequence>
<comment type="caution">
    <text evidence="1">The sequence shown here is derived from an EMBL/GenBank/DDBJ whole genome shotgun (WGS) entry which is preliminary data.</text>
</comment>
<gene>
    <name evidence="1" type="ORF">RU92_GL001110</name>
</gene>
<organism evidence="1 2">
    <name type="scientific">Lactococcus cremoris subsp. tructae</name>
    <dbReference type="NCBI Taxonomy" id="542833"/>
    <lineage>
        <taxon>Bacteria</taxon>
        <taxon>Bacillati</taxon>
        <taxon>Bacillota</taxon>
        <taxon>Bacilli</taxon>
        <taxon>Lactobacillales</taxon>
        <taxon>Streptococcaceae</taxon>
        <taxon>Lactococcus</taxon>
    </lineage>
</organism>
<evidence type="ECO:0000313" key="1">
    <source>
        <dbReference type="EMBL" id="PCS16249.1"/>
    </source>
</evidence>
<accession>A0A2A5SPZ2</accession>
<protein>
    <submittedName>
        <fullName evidence="1">Uncharacterized protein</fullName>
    </submittedName>
</protein>
<name>A0A2A5SPZ2_LACLC</name>